<name>A0A4Y4D1S0_KOCVA</name>
<keyword evidence="2" id="KW-0472">Membrane</keyword>
<dbReference type="InterPro" id="IPR009293">
    <property type="entry name" value="UPF0478"/>
</dbReference>
<feature type="compositionally biased region" description="Low complexity" evidence="1">
    <location>
        <begin position="124"/>
        <end position="147"/>
    </location>
</feature>
<dbReference type="STRING" id="1272.GCA_900014985_00473"/>
<dbReference type="EMBL" id="BJNW01000004">
    <property type="protein sequence ID" value="GEC98546.1"/>
    <property type="molecule type" value="Genomic_DNA"/>
</dbReference>
<keyword evidence="2" id="KW-1133">Transmembrane helix</keyword>
<gene>
    <name evidence="3" type="ORF">KVA01_07010</name>
</gene>
<proteinExistence type="predicted"/>
<dbReference type="AlphaFoldDB" id="A0A4Y4D1S0"/>
<dbReference type="Pfam" id="PF06103">
    <property type="entry name" value="DUF948"/>
    <property type="match status" value="1"/>
</dbReference>
<feature type="compositionally biased region" description="Basic and acidic residues" evidence="1">
    <location>
        <begin position="183"/>
        <end position="192"/>
    </location>
</feature>
<reference evidence="3 4" key="1">
    <citation type="submission" date="2019-06" db="EMBL/GenBank/DDBJ databases">
        <title>Whole genome shotgun sequence of Kocuria varians NBRC 15358.</title>
        <authorList>
            <person name="Hosoyama A."/>
            <person name="Uohara A."/>
            <person name="Ohji S."/>
            <person name="Ichikawa N."/>
        </authorList>
    </citation>
    <scope>NUCLEOTIDE SEQUENCE [LARGE SCALE GENOMIC DNA]</scope>
    <source>
        <strain evidence="3 4">NBRC 15358</strain>
    </source>
</reference>
<evidence type="ECO:0000256" key="2">
    <source>
        <dbReference type="SAM" id="Phobius"/>
    </source>
</evidence>
<evidence type="ECO:0008006" key="5">
    <source>
        <dbReference type="Google" id="ProtNLM"/>
    </source>
</evidence>
<evidence type="ECO:0000256" key="1">
    <source>
        <dbReference type="SAM" id="MobiDB-lite"/>
    </source>
</evidence>
<feature type="region of interest" description="Disordered" evidence="1">
    <location>
        <begin position="111"/>
        <end position="192"/>
    </location>
</feature>
<keyword evidence="4" id="KW-1185">Reference proteome</keyword>
<feature type="transmembrane region" description="Helical" evidence="2">
    <location>
        <begin position="6"/>
        <end position="27"/>
    </location>
</feature>
<sequence>MDGGDIAGLIAAFVFAVLVGLLALPIVKLGRVFDELRLTIRSVNDGTTPLIDEVTRTVSTTNTQLEKVDGITSNVSDASANVSALSSLVASTVGQPLIKVAAFSHGLRRAFTPATGPTPGGQGTAPSAGSAAGAGPATGPTSAASTAYGSQQAGTPGAARSAGADPRPSTARGTGGTEDPWTDSDRPTEPRG</sequence>
<evidence type="ECO:0000313" key="3">
    <source>
        <dbReference type="EMBL" id="GEC98546.1"/>
    </source>
</evidence>
<comment type="caution">
    <text evidence="3">The sequence shown here is derived from an EMBL/GenBank/DDBJ whole genome shotgun (WGS) entry which is preliminary data.</text>
</comment>
<organism evidence="3 4">
    <name type="scientific">Kocuria varians</name>
    <name type="common">Micrococcus varians</name>
    <dbReference type="NCBI Taxonomy" id="1272"/>
    <lineage>
        <taxon>Bacteria</taxon>
        <taxon>Bacillati</taxon>
        <taxon>Actinomycetota</taxon>
        <taxon>Actinomycetes</taxon>
        <taxon>Micrococcales</taxon>
        <taxon>Micrococcaceae</taxon>
        <taxon>Kocuria</taxon>
    </lineage>
</organism>
<keyword evidence="2" id="KW-0812">Transmembrane</keyword>
<dbReference type="RefSeq" id="WP_082810206.1">
    <property type="nucleotide sequence ID" value="NZ_BJNW01000004.1"/>
</dbReference>
<dbReference type="Proteomes" id="UP000315730">
    <property type="component" value="Unassembled WGS sequence"/>
</dbReference>
<protein>
    <recommendedName>
        <fullName evidence="5">DUF948 domain-containing protein</fullName>
    </recommendedName>
</protein>
<accession>A0A4Y4D1S0</accession>
<evidence type="ECO:0000313" key="4">
    <source>
        <dbReference type="Proteomes" id="UP000315730"/>
    </source>
</evidence>